<dbReference type="GO" id="GO:0004124">
    <property type="term" value="F:cysteine synthase activity"/>
    <property type="evidence" value="ECO:0007669"/>
    <property type="project" value="UniProtKB-EC"/>
</dbReference>
<reference evidence="10" key="1">
    <citation type="journal article" date="2005" name="PLoS Biol.">
        <title>New insights into metabolic properties of marine bacteria encoding proteorhodopsins.</title>
        <authorList>
            <person name="Sabehi G."/>
            <person name="Loy A."/>
            <person name="Jung K.H."/>
            <person name="Partha R."/>
            <person name="Spudich J.L."/>
            <person name="Isaacson T."/>
            <person name="Hirschberg J."/>
            <person name="Wagner M."/>
            <person name="Beja O."/>
        </authorList>
    </citation>
    <scope>NUCLEOTIDE SEQUENCE</scope>
</reference>
<evidence type="ECO:0000256" key="3">
    <source>
        <dbReference type="ARBA" id="ARBA00012681"/>
    </source>
</evidence>
<evidence type="ECO:0000256" key="4">
    <source>
        <dbReference type="ARBA" id="ARBA00022605"/>
    </source>
</evidence>
<keyword evidence="5" id="KW-0808">Transferase</keyword>
<dbReference type="Gene3D" id="3.40.50.1100">
    <property type="match status" value="2"/>
</dbReference>
<comment type="similarity">
    <text evidence="2">Belongs to the cysteine synthase/cystathionine beta-synthase family.</text>
</comment>
<evidence type="ECO:0000256" key="6">
    <source>
        <dbReference type="ARBA" id="ARBA00022898"/>
    </source>
</evidence>
<name>Q4PK58_9BACT</name>
<dbReference type="InterPro" id="IPR001926">
    <property type="entry name" value="TrpB-like_PALP"/>
</dbReference>
<dbReference type="InterPro" id="IPR050214">
    <property type="entry name" value="Cys_Synth/Cystath_Beta-Synth"/>
</dbReference>
<keyword evidence="6" id="KW-0663">Pyridoxal phosphate</keyword>
<evidence type="ECO:0000256" key="2">
    <source>
        <dbReference type="ARBA" id="ARBA00007103"/>
    </source>
</evidence>
<accession>Q4PK58</accession>
<keyword evidence="7" id="KW-0198">Cysteine biosynthesis</keyword>
<comment type="catalytic activity">
    <reaction evidence="8">
        <text>O-acetyl-L-serine + hydrogen sulfide = L-cysteine + acetate</text>
        <dbReference type="Rhea" id="RHEA:14829"/>
        <dbReference type="ChEBI" id="CHEBI:29919"/>
        <dbReference type="ChEBI" id="CHEBI:30089"/>
        <dbReference type="ChEBI" id="CHEBI:35235"/>
        <dbReference type="ChEBI" id="CHEBI:58340"/>
        <dbReference type="EC" id="2.5.1.47"/>
    </reaction>
</comment>
<evidence type="ECO:0000259" key="9">
    <source>
        <dbReference type="Pfam" id="PF00291"/>
    </source>
</evidence>
<dbReference type="InterPro" id="IPR036052">
    <property type="entry name" value="TrpB-like_PALP_sf"/>
</dbReference>
<keyword evidence="4" id="KW-0028">Amino-acid biosynthesis</keyword>
<comment type="cofactor">
    <cofactor evidence="1">
        <name>pyridoxal 5'-phosphate</name>
        <dbReference type="ChEBI" id="CHEBI:597326"/>
    </cofactor>
</comment>
<feature type="domain" description="Tryptophan synthase beta chain-like PALP" evidence="9">
    <location>
        <begin position="2"/>
        <end position="206"/>
    </location>
</feature>
<dbReference type="Pfam" id="PF00291">
    <property type="entry name" value="PALP"/>
    <property type="match status" value="1"/>
</dbReference>
<sequence>MSEEKLAHLGAMGIEIILTRSDVQKGDPEYYTEVAAKLVKNTPNSFFANQFSNPANPYIHETTTGPEIWDQTNQKVDAFVAGVGTGGTISGIGRYLKSQNPDIDIIVADPEGSVVADAVNHGTFEYSGGQWLVEGIGEDYIPDNLDLSIIDEGIYVSDKEAFEMVNLLLRKEGILAGSSCGTLVKAAVDYCKRQKSHKTVVSLICDTGNKYLSKAFNNAWLSENL</sequence>
<dbReference type="EC" id="2.5.1.47" evidence="3"/>
<evidence type="ECO:0000256" key="7">
    <source>
        <dbReference type="ARBA" id="ARBA00023192"/>
    </source>
</evidence>
<dbReference type="PANTHER" id="PTHR10314">
    <property type="entry name" value="CYSTATHIONINE BETA-SYNTHASE"/>
    <property type="match status" value="1"/>
</dbReference>
<dbReference type="CDD" id="cd01561">
    <property type="entry name" value="CBS_like"/>
    <property type="match status" value="1"/>
</dbReference>
<evidence type="ECO:0000256" key="5">
    <source>
        <dbReference type="ARBA" id="ARBA00022679"/>
    </source>
</evidence>
<evidence type="ECO:0000256" key="1">
    <source>
        <dbReference type="ARBA" id="ARBA00001933"/>
    </source>
</evidence>
<dbReference type="FunFam" id="3.40.50.1100:FF:000006">
    <property type="entry name" value="Cysteine synthase"/>
    <property type="match status" value="1"/>
</dbReference>
<evidence type="ECO:0000256" key="8">
    <source>
        <dbReference type="ARBA" id="ARBA00047931"/>
    </source>
</evidence>
<organism evidence="10">
    <name type="scientific">uncultured bacterium MedeBAC49C08</name>
    <dbReference type="NCBI Taxonomy" id="332274"/>
    <lineage>
        <taxon>Bacteria</taxon>
        <taxon>environmental samples</taxon>
    </lineage>
</organism>
<dbReference type="EMBL" id="DQ077554">
    <property type="protein sequence ID" value="AAY82645.1"/>
    <property type="molecule type" value="Genomic_DNA"/>
</dbReference>
<protein>
    <recommendedName>
        <fullName evidence="3">cysteine synthase</fullName>
        <ecNumber evidence="3">2.5.1.47</ecNumber>
    </recommendedName>
</protein>
<dbReference type="AlphaFoldDB" id="Q4PK58"/>
<proteinExistence type="inferred from homology"/>
<dbReference type="SUPFAM" id="SSF53686">
    <property type="entry name" value="Tryptophan synthase beta subunit-like PLP-dependent enzymes"/>
    <property type="match status" value="1"/>
</dbReference>
<evidence type="ECO:0000313" key="10">
    <source>
        <dbReference type="EMBL" id="AAY82645.1"/>
    </source>
</evidence>